<dbReference type="GO" id="GO:0046983">
    <property type="term" value="F:protein dimerization activity"/>
    <property type="evidence" value="ECO:0007669"/>
    <property type="project" value="InterPro"/>
</dbReference>
<name>A0A166BME5_9AGAM</name>
<feature type="compositionally biased region" description="Polar residues" evidence="5">
    <location>
        <begin position="32"/>
        <end position="41"/>
    </location>
</feature>
<evidence type="ECO:0000256" key="5">
    <source>
        <dbReference type="SAM" id="MobiDB-lite"/>
    </source>
</evidence>
<feature type="compositionally biased region" description="Basic and acidic residues" evidence="5">
    <location>
        <begin position="739"/>
        <end position="748"/>
    </location>
</feature>
<feature type="region of interest" description="Disordered" evidence="5">
    <location>
        <begin position="628"/>
        <end position="767"/>
    </location>
</feature>
<sequence>MSYFATSSYKPQIRQEGFHTTTSPRPSPPPQYTNGPGNEYNSAYALPDAFRKYPQDGSGNSNMDFGDELASLIAVSPRPAQSPPADEYAHHSAHNIFDISAHTTHQQQQQQQHSHQQQQQQQGQQFPAHFSLPTHRPDALGNLGSQPSSLHAHHQPQHQGLHDFHQSQTTPHAQHAQPHAHTQHAQTHSHSHFNSTLPALNSSLRFDPNPPGPPPPSAEPMPPSSFNYTAHARHTPSPIGTSRSRSRSRAPSNGPSLRSEVGSIGGVGDIRGAVGPTRTARRERRTASVSSTSPPPISMPGRPSAIVIPGRHHSLTNVNNPNANGGIPVSPLSLHSLSSTTSGWFMPPSSAGAEYSLPTPESITNPFFHAAHHMQNGGGMGVSPSDVSSPLNLKASSSSLREKEPPSPGGKGAGGTKESKQALLANEKRRRRRESHNAVERRRRDNINEKISELATLIPECMLDPSGECLSAVSSSLEVWVRRIKANWLFACADSAPITSPTDEHPAIPASLSASLALPSLPSLPPPTPTDAKAAKEGKEDEENGVVKANKGMILRKSVEYIRYLQQLVSAQAARNRELERALRTCGGSSASGHAHHLGGEGGAGELDFGGLVGMGEDDMGMMGVGEMGEMGEMGDGMMEGMHTPTSNESPRPTPPHQHQQQQQQHTPQPQQHPHHGQYHLQMGAYGGFGLPSMPENEEMLMGGGMGGDGRPGTMMSTSTHSGSDGDEHEHEEGGEEEERGRRGRDGRAGQGGVQKFEMEEGAGMEA</sequence>
<evidence type="ECO:0000259" key="6">
    <source>
        <dbReference type="PROSITE" id="PS50888"/>
    </source>
</evidence>
<dbReference type="Gene3D" id="4.10.280.10">
    <property type="entry name" value="Helix-loop-helix DNA-binding domain"/>
    <property type="match status" value="1"/>
</dbReference>
<dbReference type="EMBL" id="KV417642">
    <property type="protein sequence ID" value="KZP12793.1"/>
    <property type="molecule type" value="Genomic_DNA"/>
</dbReference>
<feature type="compositionally biased region" description="Low complexity" evidence="5">
    <location>
        <begin position="236"/>
        <end position="256"/>
    </location>
</feature>
<feature type="compositionally biased region" description="Gly residues" evidence="5">
    <location>
        <begin position="702"/>
        <end position="711"/>
    </location>
</feature>
<protein>
    <submittedName>
        <fullName evidence="7">HLH-domain-containing protein</fullName>
    </submittedName>
</protein>
<feature type="region of interest" description="Disordered" evidence="5">
    <location>
        <begin position="1"/>
        <end position="65"/>
    </location>
</feature>
<feature type="compositionally biased region" description="Low complexity" evidence="5">
    <location>
        <begin position="388"/>
        <end position="399"/>
    </location>
</feature>
<proteinExistence type="predicted"/>
<feature type="region of interest" description="Disordered" evidence="5">
    <location>
        <begin position="102"/>
        <end position="301"/>
    </location>
</feature>
<feature type="region of interest" description="Disordered" evidence="5">
    <location>
        <begin position="371"/>
        <end position="444"/>
    </location>
</feature>
<feature type="domain" description="BHLH" evidence="6">
    <location>
        <begin position="431"/>
        <end position="565"/>
    </location>
</feature>
<evidence type="ECO:0000313" key="7">
    <source>
        <dbReference type="EMBL" id="KZP12793.1"/>
    </source>
</evidence>
<gene>
    <name evidence="7" type="ORF">FIBSPDRAFT_961109</name>
</gene>
<dbReference type="GO" id="GO:0000978">
    <property type="term" value="F:RNA polymerase II cis-regulatory region sequence-specific DNA binding"/>
    <property type="evidence" value="ECO:0007669"/>
    <property type="project" value="TreeGrafter"/>
</dbReference>
<feature type="compositionally biased region" description="Basic and acidic residues" evidence="5">
    <location>
        <begin position="435"/>
        <end position="444"/>
    </location>
</feature>
<feature type="compositionally biased region" description="Polar residues" evidence="5">
    <location>
        <begin position="193"/>
        <end position="204"/>
    </location>
</feature>
<organism evidence="7 8">
    <name type="scientific">Athelia psychrophila</name>
    <dbReference type="NCBI Taxonomy" id="1759441"/>
    <lineage>
        <taxon>Eukaryota</taxon>
        <taxon>Fungi</taxon>
        <taxon>Dikarya</taxon>
        <taxon>Basidiomycota</taxon>
        <taxon>Agaricomycotina</taxon>
        <taxon>Agaricomycetes</taxon>
        <taxon>Agaricomycetidae</taxon>
        <taxon>Atheliales</taxon>
        <taxon>Atheliaceae</taxon>
        <taxon>Athelia</taxon>
    </lineage>
</organism>
<dbReference type="Proteomes" id="UP000076532">
    <property type="component" value="Unassembled WGS sequence"/>
</dbReference>
<feature type="compositionally biased region" description="Polar residues" evidence="5">
    <location>
        <begin position="1"/>
        <end position="10"/>
    </location>
</feature>
<dbReference type="SMART" id="SM00353">
    <property type="entry name" value="HLH"/>
    <property type="match status" value="1"/>
</dbReference>
<feature type="compositionally biased region" description="Pro residues" evidence="5">
    <location>
        <begin position="208"/>
        <end position="223"/>
    </location>
</feature>
<evidence type="ECO:0000313" key="8">
    <source>
        <dbReference type="Proteomes" id="UP000076532"/>
    </source>
</evidence>
<evidence type="ECO:0000256" key="2">
    <source>
        <dbReference type="ARBA" id="ARBA00023015"/>
    </source>
</evidence>
<dbReference type="InterPro" id="IPR011598">
    <property type="entry name" value="bHLH_dom"/>
</dbReference>
<keyword evidence="3" id="KW-0804">Transcription</keyword>
<evidence type="ECO:0000256" key="4">
    <source>
        <dbReference type="ARBA" id="ARBA00023242"/>
    </source>
</evidence>
<feature type="compositionally biased region" description="Low complexity" evidence="5">
    <location>
        <begin position="657"/>
        <end position="672"/>
    </location>
</feature>
<dbReference type="AlphaFoldDB" id="A0A166BME5"/>
<feature type="compositionally biased region" description="Low complexity" evidence="5">
    <location>
        <begin position="168"/>
        <end position="188"/>
    </location>
</feature>
<keyword evidence="8" id="KW-1185">Reference proteome</keyword>
<dbReference type="GO" id="GO:0000981">
    <property type="term" value="F:DNA-binding transcription factor activity, RNA polymerase II-specific"/>
    <property type="evidence" value="ECO:0007669"/>
    <property type="project" value="TreeGrafter"/>
</dbReference>
<feature type="region of interest" description="Disordered" evidence="5">
    <location>
        <begin position="518"/>
        <end position="544"/>
    </location>
</feature>
<dbReference type="PANTHER" id="PTHR46117">
    <property type="entry name" value="FI24210P1"/>
    <property type="match status" value="1"/>
</dbReference>
<dbReference type="STRING" id="436010.A0A166BME5"/>
<dbReference type="GO" id="GO:0005634">
    <property type="term" value="C:nucleus"/>
    <property type="evidence" value="ECO:0007669"/>
    <property type="project" value="UniProtKB-SubCell"/>
</dbReference>
<feature type="compositionally biased region" description="Low complexity" evidence="5">
    <location>
        <begin position="105"/>
        <end position="125"/>
    </location>
</feature>
<dbReference type="InterPro" id="IPR036638">
    <property type="entry name" value="HLH_DNA-bd_sf"/>
</dbReference>
<dbReference type="OrthoDB" id="690068at2759"/>
<comment type="subcellular location">
    <subcellularLocation>
        <location evidence="1">Nucleus</location>
    </subcellularLocation>
</comment>
<keyword evidence="4" id="KW-0539">Nucleus</keyword>
<dbReference type="CDD" id="cd11387">
    <property type="entry name" value="bHLHzip_USF_MITF"/>
    <property type="match status" value="1"/>
</dbReference>
<dbReference type="SUPFAM" id="SSF47459">
    <property type="entry name" value="HLH, helix-loop-helix DNA-binding domain"/>
    <property type="match status" value="1"/>
</dbReference>
<evidence type="ECO:0000256" key="1">
    <source>
        <dbReference type="ARBA" id="ARBA00004123"/>
    </source>
</evidence>
<feature type="compositionally biased region" description="Low complexity" evidence="5">
    <location>
        <begin position="712"/>
        <end position="723"/>
    </location>
</feature>
<dbReference type="Pfam" id="PF00010">
    <property type="entry name" value="HLH"/>
    <property type="match status" value="1"/>
</dbReference>
<evidence type="ECO:0000256" key="3">
    <source>
        <dbReference type="ARBA" id="ARBA00023163"/>
    </source>
</evidence>
<dbReference type="PANTHER" id="PTHR46117:SF3">
    <property type="entry name" value="FI24210P1"/>
    <property type="match status" value="1"/>
</dbReference>
<keyword evidence="2" id="KW-0805">Transcription regulation</keyword>
<reference evidence="7 8" key="1">
    <citation type="journal article" date="2016" name="Mol. Biol. Evol.">
        <title>Comparative Genomics of Early-Diverging Mushroom-Forming Fungi Provides Insights into the Origins of Lignocellulose Decay Capabilities.</title>
        <authorList>
            <person name="Nagy L.G."/>
            <person name="Riley R."/>
            <person name="Tritt A."/>
            <person name="Adam C."/>
            <person name="Daum C."/>
            <person name="Floudas D."/>
            <person name="Sun H."/>
            <person name="Yadav J.S."/>
            <person name="Pangilinan J."/>
            <person name="Larsson K.H."/>
            <person name="Matsuura K."/>
            <person name="Barry K."/>
            <person name="Labutti K."/>
            <person name="Kuo R."/>
            <person name="Ohm R.A."/>
            <person name="Bhattacharya S.S."/>
            <person name="Shirouzu T."/>
            <person name="Yoshinaga Y."/>
            <person name="Martin F.M."/>
            <person name="Grigoriev I.V."/>
            <person name="Hibbett D.S."/>
        </authorList>
    </citation>
    <scope>NUCLEOTIDE SEQUENCE [LARGE SCALE GENOMIC DNA]</scope>
    <source>
        <strain evidence="7 8">CBS 109695</strain>
    </source>
</reference>
<dbReference type="InterPro" id="IPR051732">
    <property type="entry name" value="USF"/>
</dbReference>
<dbReference type="PROSITE" id="PS50888">
    <property type="entry name" value="BHLH"/>
    <property type="match status" value="1"/>
</dbReference>
<accession>A0A166BME5</accession>